<dbReference type="EMBL" id="CALNXI010002143">
    <property type="protein sequence ID" value="CAH3183670.1"/>
    <property type="molecule type" value="Genomic_DNA"/>
</dbReference>
<name>A0ABN8RYS3_9CNID</name>
<accession>A0ABN8RYS3</accession>
<evidence type="ECO:0000313" key="2">
    <source>
        <dbReference type="Proteomes" id="UP001159427"/>
    </source>
</evidence>
<sequence length="45" mass="5190">MQTRDEVEGLHNRRELISHQILPTSRVFISGYANTGKKFSIAFIK</sequence>
<comment type="caution">
    <text evidence="1">The sequence shown here is derived from an EMBL/GenBank/DDBJ whole genome shotgun (WGS) entry which is preliminary data.</text>
</comment>
<gene>
    <name evidence="1" type="ORF">PEVE_00015007</name>
</gene>
<keyword evidence="2" id="KW-1185">Reference proteome</keyword>
<organism evidence="1 2">
    <name type="scientific">Porites evermanni</name>
    <dbReference type="NCBI Taxonomy" id="104178"/>
    <lineage>
        <taxon>Eukaryota</taxon>
        <taxon>Metazoa</taxon>
        <taxon>Cnidaria</taxon>
        <taxon>Anthozoa</taxon>
        <taxon>Hexacorallia</taxon>
        <taxon>Scleractinia</taxon>
        <taxon>Fungiina</taxon>
        <taxon>Poritidae</taxon>
        <taxon>Porites</taxon>
    </lineage>
</organism>
<evidence type="ECO:0000313" key="1">
    <source>
        <dbReference type="EMBL" id="CAH3183670.1"/>
    </source>
</evidence>
<protein>
    <submittedName>
        <fullName evidence="1">Uncharacterized protein</fullName>
    </submittedName>
</protein>
<dbReference type="Proteomes" id="UP001159427">
    <property type="component" value="Unassembled WGS sequence"/>
</dbReference>
<proteinExistence type="predicted"/>
<reference evidence="1 2" key="1">
    <citation type="submission" date="2022-05" db="EMBL/GenBank/DDBJ databases">
        <authorList>
            <consortium name="Genoscope - CEA"/>
            <person name="William W."/>
        </authorList>
    </citation>
    <scope>NUCLEOTIDE SEQUENCE [LARGE SCALE GENOMIC DNA]</scope>
</reference>